<name>A0A284RIB0_ARMOS</name>
<dbReference type="CDD" id="cd20071">
    <property type="entry name" value="SET_SMYD"/>
    <property type="match status" value="1"/>
</dbReference>
<dbReference type="OrthoDB" id="5945798at2759"/>
<dbReference type="InterPro" id="IPR053185">
    <property type="entry name" value="SET_domain_protein"/>
</dbReference>
<gene>
    <name evidence="3" type="ORF">ARMOST_11846</name>
</gene>
<dbReference type="InterPro" id="IPR001214">
    <property type="entry name" value="SET_dom"/>
</dbReference>
<protein>
    <recommendedName>
        <fullName evidence="2">SET domain-containing protein</fullName>
    </recommendedName>
</protein>
<dbReference type="PROSITE" id="PS50280">
    <property type="entry name" value="SET"/>
    <property type="match status" value="1"/>
</dbReference>
<evidence type="ECO:0000313" key="3">
    <source>
        <dbReference type="EMBL" id="SJL08482.1"/>
    </source>
</evidence>
<feature type="region of interest" description="Disordered" evidence="1">
    <location>
        <begin position="1"/>
        <end position="21"/>
    </location>
</feature>
<sequence>MDTMGYTDEDFEKASASAPDDDDCTFVNTPHEHDDLSHHHISEFPRPIKETADKVYRISSSPGKGLGIFATRKIKMGNLIVDERPLMVVSLSPRDVPVVPMKEGLTPEEKYQYLLYQSEGVVHPVFVRMSEESKKVFKGLHNSHLHDGTGPILGVVRTNGYGFEDDLKDETEETEKVLGSTPDDSKCKVGRYTSVFKDLSRINHSCPPNTHRKFYMSPFSMQLRAARDIEAGEEIFINYTGILRPAAERAEDLWIYGIKCTCRACLDPVKSDSIHAAVLNRPCVTVPMK</sequence>
<dbReference type="SUPFAM" id="SSF82199">
    <property type="entry name" value="SET domain"/>
    <property type="match status" value="1"/>
</dbReference>
<dbReference type="SMART" id="SM00317">
    <property type="entry name" value="SET"/>
    <property type="match status" value="1"/>
</dbReference>
<dbReference type="EMBL" id="FUEG01000009">
    <property type="protein sequence ID" value="SJL08482.1"/>
    <property type="molecule type" value="Genomic_DNA"/>
</dbReference>
<reference evidence="4" key="1">
    <citation type="journal article" date="2017" name="Nat. Ecol. Evol.">
        <title>Genome expansion and lineage-specific genetic innovations in the forest pathogenic fungi Armillaria.</title>
        <authorList>
            <person name="Sipos G."/>
            <person name="Prasanna A.N."/>
            <person name="Walter M.C."/>
            <person name="O'Connor E."/>
            <person name="Balint B."/>
            <person name="Krizsan K."/>
            <person name="Kiss B."/>
            <person name="Hess J."/>
            <person name="Varga T."/>
            <person name="Slot J."/>
            <person name="Riley R."/>
            <person name="Boka B."/>
            <person name="Rigling D."/>
            <person name="Barry K."/>
            <person name="Lee J."/>
            <person name="Mihaltcheva S."/>
            <person name="LaButti K."/>
            <person name="Lipzen A."/>
            <person name="Waldron R."/>
            <person name="Moloney N.M."/>
            <person name="Sperisen C."/>
            <person name="Kredics L."/>
            <person name="Vagvoelgyi C."/>
            <person name="Patrignani A."/>
            <person name="Fitzpatrick D."/>
            <person name="Nagy I."/>
            <person name="Doyle S."/>
            <person name="Anderson J.B."/>
            <person name="Grigoriev I.V."/>
            <person name="Gueldener U."/>
            <person name="Muensterkoetter M."/>
            <person name="Nagy L.G."/>
        </authorList>
    </citation>
    <scope>NUCLEOTIDE SEQUENCE [LARGE SCALE GENOMIC DNA]</scope>
    <source>
        <strain evidence="4">C18/9</strain>
    </source>
</reference>
<dbReference type="OMA" id="SHHHISE"/>
<dbReference type="Pfam" id="PF00856">
    <property type="entry name" value="SET"/>
    <property type="match status" value="1"/>
</dbReference>
<evidence type="ECO:0000313" key="4">
    <source>
        <dbReference type="Proteomes" id="UP000219338"/>
    </source>
</evidence>
<dbReference type="STRING" id="47428.A0A284RIB0"/>
<proteinExistence type="predicted"/>
<evidence type="ECO:0000259" key="2">
    <source>
        <dbReference type="PROSITE" id="PS50280"/>
    </source>
</evidence>
<dbReference type="Gene3D" id="2.170.270.10">
    <property type="entry name" value="SET domain"/>
    <property type="match status" value="1"/>
</dbReference>
<organism evidence="3 4">
    <name type="scientific">Armillaria ostoyae</name>
    <name type="common">Armillaria root rot fungus</name>
    <dbReference type="NCBI Taxonomy" id="47428"/>
    <lineage>
        <taxon>Eukaryota</taxon>
        <taxon>Fungi</taxon>
        <taxon>Dikarya</taxon>
        <taxon>Basidiomycota</taxon>
        <taxon>Agaricomycotina</taxon>
        <taxon>Agaricomycetes</taxon>
        <taxon>Agaricomycetidae</taxon>
        <taxon>Agaricales</taxon>
        <taxon>Marasmiineae</taxon>
        <taxon>Physalacriaceae</taxon>
        <taxon>Armillaria</taxon>
    </lineage>
</organism>
<dbReference type="AlphaFoldDB" id="A0A284RIB0"/>
<keyword evidence="4" id="KW-1185">Reference proteome</keyword>
<accession>A0A284RIB0</accession>
<dbReference type="InterPro" id="IPR046341">
    <property type="entry name" value="SET_dom_sf"/>
</dbReference>
<dbReference type="PANTHER" id="PTHR47332">
    <property type="entry name" value="SET DOMAIN-CONTAINING PROTEIN 5"/>
    <property type="match status" value="1"/>
</dbReference>
<dbReference type="Proteomes" id="UP000219338">
    <property type="component" value="Unassembled WGS sequence"/>
</dbReference>
<feature type="domain" description="SET" evidence="2">
    <location>
        <begin position="53"/>
        <end position="240"/>
    </location>
</feature>
<evidence type="ECO:0000256" key="1">
    <source>
        <dbReference type="SAM" id="MobiDB-lite"/>
    </source>
</evidence>
<dbReference type="PANTHER" id="PTHR47332:SF4">
    <property type="entry name" value="SET DOMAIN-CONTAINING PROTEIN 5"/>
    <property type="match status" value="1"/>
</dbReference>